<organism evidence="1">
    <name type="scientific">viral metagenome</name>
    <dbReference type="NCBI Taxonomy" id="1070528"/>
    <lineage>
        <taxon>unclassified sequences</taxon>
        <taxon>metagenomes</taxon>
        <taxon>organismal metagenomes</taxon>
    </lineage>
</organism>
<reference evidence="1" key="1">
    <citation type="journal article" date="2020" name="Nature">
        <title>Giant virus diversity and host interactions through global metagenomics.</title>
        <authorList>
            <person name="Schulz F."/>
            <person name="Roux S."/>
            <person name="Paez-Espino D."/>
            <person name="Jungbluth S."/>
            <person name="Walsh D.A."/>
            <person name="Denef V.J."/>
            <person name="McMahon K.D."/>
            <person name="Konstantinidis K.T."/>
            <person name="Eloe-Fadrosh E.A."/>
            <person name="Kyrpides N.C."/>
            <person name="Woyke T."/>
        </authorList>
    </citation>
    <scope>NUCLEOTIDE SEQUENCE</scope>
    <source>
        <strain evidence="1">GVMAG-S-ERX555943-30</strain>
    </source>
</reference>
<proteinExistence type="predicted"/>
<name>A0A6C0AV29_9ZZZZ</name>
<evidence type="ECO:0000313" key="1">
    <source>
        <dbReference type="EMBL" id="QHS83141.1"/>
    </source>
</evidence>
<dbReference type="EMBL" id="MN738749">
    <property type="protein sequence ID" value="QHS83141.1"/>
    <property type="molecule type" value="Genomic_DNA"/>
</dbReference>
<accession>A0A6C0AV29</accession>
<sequence length="154" mass="18135">MNILINHFQFDTNNTFFMDKKKNIIVNGSFSRLLYSNSFFVMNGLHFEFPILDYRIVNNNQHSELIFSPHKDTNMSYVSDFVKIENSLLTNYNMIYRTNKSFSNVLSKQLNSGNMKLYRNLQKKKIQPQQLVIKISGIWETDNEIGLATKLLCY</sequence>
<dbReference type="AlphaFoldDB" id="A0A6C0AV29"/>
<protein>
    <submittedName>
        <fullName evidence="1">Uncharacterized protein</fullName>
    </submittedName>
</protein>